<sequence>MERILAPDVARGFMLLGIAVANAVTAWLMMGSPSTGDERSLPTDEFVIVLNDVLVHTRGLPMFATLFGYGIGMLVMREYRRCAPWPAARALLLKRYGWLALFGVIHAIFLFFGDILLLYSLLGLIVTFLVPLKNRTLLWIAGVLGVVSIGISFLTAGMNGDIEDAVFSGADDTLLPFMGEGFVGQQLVVGVIAVVSSPFVIAIAGPQLMALMLVGLVAARMRVLEESAAHVRLLSIVAAFGITAAVVTGVPAGLDTLGVVDAAWTQGLSDAAGLFAGPGLVALIALVCLPTQRRIREAAARGDTLAPPLPLGMLQALGQRSMSGYVTQSVLFLVLAGSWSLDLFTDESVTIICLWATGVWLFTLIAAWLLAKADKPGPLEAVHRRLTYGSKNGKGGRRQAMPPMPGPHAGGAPGAATP</sequence>
<feature type="transmembrane region" description="Helical" evidence="2">
    <location>
        <begin position="59"/>
        <end position="76"/>
    </location>
</feature>
<keyword evidence="2" id="KW-1133">Transmembrane helix</keyword>
<feature type="transmembrane region" description="Helical" evidence="2">
    <location>
        <begin position="97"/>
        <end position="130"/>
    </location>
</feature>
<proteinExistence type="predicted"/>
<reference evidence="4 5" key="1">
    <citation type="submission" date="2021-03" db="EMBL/GenBank/DDBJ databases">
        <title>Sequencing the genomes of 1000 actinobacteria strains.</title>
        <authorList>
            <person name="Klenk H.-P."/>
        </authorList>
    </citation>
    <scope>NUCLEOTIDE SEQUENCE [LARGE SCALE GENOMIC DNA]</scope>
    <source>
        <strain evidence="4 5">DSM 44506</strain>
    </source>
</reference>
<evidence type="ECO:0000313" key="5">
    <source>
        <dbReference type="Proteomes" id="UP001519305"/>
    </source>
</evidence>
<feature type="region of interest" description="Disordered" evidence="1">
    <location>
        <begin position="388"/>
        <end position="418"/>
    </location>
</feature>
<feature type="transmembrane region" description="Helical" evidence="2">
    <location>
        <begin position="322"/>
        <end position="341"/>
    </location>
</feature>
<dbReference type="InterPro" id="IPR007349">
    <property type="entry name" value="DUF418"/>
</dbReference>
<feature type="transmembrane region" description="Helical" evidence="2">
    <location>
        <begin position="136"/>
        <end position="154"/>
    </location>
</feature>
<evidence type="ECO:0000313" key="4">
    <source>
        <dbReference type="EMBL" id="MBP2332649.1"/>
    </source>
</evidence>
<feature type="transmembrane region" description="Helical" evidence="2">
    <location>
        <begin position="174"/>
        <end position="193"/>
    </location>
</feature>
<organism evidence="4 5">
    <name type="scientific">Corynebacterium freneyi</name>
    <dbReference type="NCBI Taxonomy" id="134034"/>
    <lineage>
        <taxon>Bacteria</taxon>
        <taxon>Bacillati</taxon>
        <taxon>Actinomycetota</taxon>
        <taxon>Actinomycetes</taxon>
        <taxon>Mycobacteriales</taxon>
        <taxon>Corynebacteriaceae</taxon>
        <taxon>Corynebacterium</taxon>
    </lineage>
</organism>
<gene>
    <name evidence="4" type="ORF">JOF33_001348</name>
</gene>
<keyword evidence="2" id="KW-0812">Transmembrane</keyword>
<protein>
    <submittedName>
        <fullName evidence="4">Membrane protein YeiB</fullName>
    </submittedName>
</protein>
<dbReference type="PANTHER" id="PTHR30590:SF2">
    <property type="entry name" value="INNER MEMBRANE PROTEIN"/>
    <property type="match status" value="1"/>
</dbReference>
<dbReference type="RefSeq" id="WP_070519954.1">
    <property type="nucleotide sequence ID" value="NZ_CP047357.1"/>
</dbReference>
<evidence type="ECO:0000256" key="1">
    <source>
        <dbReference type="SAM" id="MobiDB-lite"/>
    </source>
</evidence>
<dbReference type="EMBL" id="JAGINY010000001">
    <property type="protein sequence ID" value="MBP2332649.1"/>
    <property type="molecule type" value="Genomic_DNA"/>
</dbReference>
<feature type="transmembrane region" description="Helical" evidence="2">
    <location>
        <begin position="199"/>
        <end position="219"/>
    </location>
</feature>
<keyword evidence="2" id="KW-0472">Membrane</keyword>
<evidence type="ECO:0000256" key="2">
    <source>
        <dbReference type="SAM" id="Phobius"/>
    </source>
</evidence>
<accession>A0ABS4U8V8</accession>
<feature type="transmembrane region" description="Helical" evidence="2">
    <location>
        <begin position="12"/>
        <end position="30"/>
    </location>
</feature>
<dbReference type="Proteomes" id="UP001519305">
    <property type="component" value="Unassembled WGS sequence"/>
</dbReference>
<feature type="domain" description="DUF418" evidence="3">
    <location>
        <begin position="218"/>
        <end position="389"/>
    </location>
</feature>
<feature type="transmembrane region" description="Helical" evidence="2">
    <location>
        <begin position="231"/>
        <end position="251"/>
    </location>
</feature>
<name>A0ABS4U8V8_9CORY</name>
<feature type="transmembrane region" description="Helical" evidence="2">
    <location>
        <begin position="271"/>
        <end position="289"/>
    </location>
</feature>
<keyword evidence="5" id="KW-1185">Reference proteome</keyword>
<dbReference type="PANTHER" id="PTHR30590">
    <property type="entry name" value="INNER MEMBRANE PROTEIN"/>
    <property type="match status" value="1"/>
</dbReference>
<evidence type="ECO:0000259" key="3">
    <source>
        <dbReference type="Pfam" id="PF04235"/>
    </source>
</evidence>
<dbReference type="Pfam" id="PF04235">
    <property type="entry name" value="DUF418"/>
    <property type="match status" value="1"/>
</dbReference>
<comment type="caution">
    <text evidence="4">The sequence shown here is derived from an EMBL/GenBank/DDBJ whole genome shotgun (WGS) entry which is preliminary data.</text>
</comment>
<dbReference type="InterPro" id="IPR052529">
    <property type="entry name" value="Bact_Transport_Assoc"/>
</dbReference>
<feature type="compositionally biased region" description="Gly residues" evidence="1">
    <location>
        <begin position="408"/>
        <end position="418"/>
    </location>
</feature>
<feature type="transmembrane region" description="Helical" evidence="2">
    <location>
        <begin position="347"/>
        <end position="371"/>
    </location>
</feature>